<dbReference type="Proteomes" id="UP000290970">
    <property type="component" value="Segment"/>
</dbReference>
<proteinExistence type="predicted"/>
<gene>
    <name evidence="1" type="ORF">DK2_000015</name>
</gene>
<dbReference type="EMBL" id="MK284527">
    <property type="protein sequence ID" value="AZU99768.1"/>
    <property type="molecule type" value="Genomic_DNA"/>
</dbReference>
<accession>A0A3T0IIX5</accession>
<evidence type="ECO:0000313" key="1">
    <source>
        <dbReference type="EMBL" id="AZU99768.1"/>
    </source>
</evidence>
<evidence type="ECO:0000313" key="2">
    <source>
        <dbReference type="Proteomes" id="UP000290970"/>
    </source>
</evidence>
<organism evidence="1 2">
    <name type="scientific">Bacillus phage DK2</name>
    <dbReference type="NCBI Taxonomy" id="2500809"/>
    <lineage>
        <taxon>Viruses</taxon>
        <taxon>Duplodnaviria</taxon>
        <taxon>Heunggongvirae</taxon>
        <taxon>Uroviricota</taxon>
        <taxon>Caudoviricetes</taxon>
        <taxon>Salasmaviridae</taxon>
        <taxon>Northropvirinae</taxon>
        <taxon>Hemphillvirus</taxon>
        <taxon>Hemphillvirus DK2</taxon>
    </lineage>
</organism>
<protein>
    <submittedName>
        <fullName evidence="1">Uncharacterized protein</fullName>
    </submittedName>
</protein>
<name>A0A3T0IIX5_9CAUD</name>
<reference evidence="1 2" key="1">
    <citation type="submission" date="2018-12" db="EMBL/GenBank/DDBJ databases">
        <authorList>
            <person name="Kong L."/>
            <person name="Ding Y."/>
            <person name="Wu Q."/>
        </authorList>
    </citation>
    <scope>NUCLEOTIDE SEQUENCE [LARGE SCALE GENOMIC DNA]</scope>
</reference>
<sequence>MEERGGEMKLLIKEGKYFMCEYDDCMGWWGIEITKEAYDELSKIDLTFNHDMNKYDKELKE</sequence>
<keyword evidence="2" id="KW-1185">Reference proteome</keyword>